<dbReference type="AlphaFoldDB" id="A0A238KIX3"/>
<dbReference type="NCBIfam" id="NF037976">
    <property type="entry name" value="gtrA_1"/>
    <property type="match status" value="1"/>
</dbReference>
<keyword evidence="3 5" id="KW-1133">Transmembrane helix</keyword>
<evidence type="ECO:0000256" key="1">
    <source>
        <dbReference type="ARBA" id="ARBA00004141"/>
    </source>
</evidence>
<dbReference type="OrthoDB" id="565050at2"/>
<dbReference type="RefSeq" id="WP_094021495.1">
    <property type="nucleotide sequence ID" value="NZ_FXYF01000006.1"/>
</dbReference>
<reference evidence="7 8" key="1">
    <citation type="submission" date="2017-05" db="EMBL/GenBank/DDBJ databases">
        <authorList>
            <person name="Song R."/>
            <person name="Chenine A.L."/>
            <person name="Ruprecht R.M."/>
        </authorList>
    </citation>
    <scope>NUCLEOTIDE SEQUENCE [LARGE SCALE GENOMIC DNA]</scope>
    <source>
        <strain evidence="7 8">CECT 8898</strain>
    </source>
</reference>
<evidence type="ECO:0000313" key="7">
    <source>
        <dbReference type="EMBL" id="SMX42711.1"/>
    </source>
</evidence>
<feature type="transmembrane region" description="Helical" evidence="5">
    <location>
        <begin position="76"/>
        <end position="93"/>
    </location>
</feature>
<keyword evidence="4 5" id="KW-0472">Membrane</keyword>
<sequence length="140" mass="15452">MTRKTLILRYGAFAVIATLANLGAQRLVLLAGDGGGQFALAVAAGTLVGLVVKYLLDKRWIFYDTETGARAHGRKFTLYTAMGLVTTAIFWGFETGFWLIWHTDAMRELGAVIGLGIGYVVKYNLDRRFVFTDARLERAA</sequence>
<proteinExistence type="predicted"/>
<feature type="transmembrane region" description="Helical" evidence="5">
    <location>
        <begin position="105"/>
        <end position="125"/>
    </location>
</feature>
<evidence type="ECO:0000259" key="6">
    <source>
        <dbReference type="Pfam" id="PF04138"/>
    </source>
</evidence>
<feature type="transmembrane region" description="Helical" evidence="5">
    <location>
        <begin position="7"/>
        <end position="24"/>
    </location>
</feature>
<evidence type="ECO:0000313" key="8">
    <source>
        <dbReference type="Proteomes" id="UP000207598"/>
    </source>
</evidence>
<dbReference type="InterPro" id="IPR007267">
    <property type="entry name" value="GtrA_DPMS_TM"/>
</dbReference>
<keyword evidence="2 5" id="KW-0812">Transmembrane</keyword>
<dbReference type="Pfam" id="PF04138">
    <property type="entry name" value="GtrA_DPMS_TM"/>
    <property type="match status" value="1"/>
</dbReference>
<dbReference type="EMBL" id="FXYF01000006">
    <property type="protein sequence ID" value="SMX42711.1"/>
    <property type="molecule type" value="Genomic_DNA"/>
</dbReference>
<evidence type="ECO:0000256" key="3">
    <source>
        <dbReference type="ARBA" id="ARBA00022989"/>
    </source>
</evidence>
<organism evidence="7 8">
    <name type="scientific">Maliponia aquimaris</name>
    <dbReference type="NCBI Taxonomy" id="1673631"/>
    <lineage>
        <taxon>Bacteria</taxon>
        <taxon>Pseudomonadati</taxon>
        <taxon>Pseudomonadota</taxon>
        <taxon>Alphaproteobacteria</taxon>
        <taxon>Rhodobacterales</taxon>
        <taxon>Paracoccaceae</taxon>
        <taxon>Maliponia</taxon>
    </lineage>
</organism>
<dbReference type="GO" id="GO:0000271">
    <property type="term" value="P:polysaccharide biosynthetic process"/>
    <property type="evidence" value="ECO:0007669"/>
    <property type="project" value="InterPro"/>
</dbReference>
<evidence type="ECO:0000256" key="2">
    <source>
        <dbReference type="ARBA" id="ARBA00022692"/>
    </source>
</evidence>
<dbReference type="GO" id="GO:0016020">
    <property type="term" value="C:membrane"/>
    <property type="evidence" value="ECO:0007669"/>
    <property type="project" value="UniProtKB-SubCell"/>
</dbReference>
<keyword evidence="8" id="KW-1185">Reference proteome</keyword>
<evidence type="ECO:0000256" key="5">
    <source>
        <dbReference type="SAM" id="Phobius"/>
    </source>
</evidence>
<protein>
    <submittedName>
        <fullName evidence="7">GtrA-like protein</fullName>
    </submittedName>
</protein>
<name>A0A238KIX3_9RHOB</name>
<gene>
    <name evidence="7" type="ORF">MAA8898_02692</name>
</gene>
<accession>A0A238KIX3</accession>
<dbReference type="Proteomes" id="UP000207598">
    <property type="component" value="Unassembled WGS sequence"/>
</dbReference>
<evidence type="ECO:0000256" key="4">
    <source>
        <dbReference type="ARBA" id="ARBA00023136"/>
    </source>
</evidence>
<comment type="subcellular location">
    <subcellularLocation>
        <location evidence="1">Membrane</location>
        <topology evidence="1">Multi-pass membrane protein</topology>
    </subcellularLocation>
</comment>
<feature type="transmembrane region" description="Helical" evidence="5">
    <location>
        <begin position="36"/>
        <end position="56"/>
    </location>
</feature>
<feature type="domain" description="GtrA/DPMS transmembrane" evidence="6">
    <location>
        <begin position="9"/>
        <end position="131"/>
    </location>
</feature>